<organism evidence="9 10">
    <name type="scientific">Candidatus Jorgensenbacteria bacterium CG11_big_fil_rev_8_21_14_0_20_38_23</name>
    <dbReference type="NCBI Taxonomy" id="1974594"/>
    <lineage>
        <taxon>Bacteria</taxon>
        <taxon>Candidatus Joergenseniibacteriota</taxon>
    </lineage>
</organism>
<evidence type="ECO:0000256" key="5">
    <source>
        <dbReference type="ARBA" id="ARBA00022801"/>
    </source>
</evidence>
<comment type="cofactor">
    <cofactor evidence="6">
        <name>Co(2+)</name>
        <dbReference type="ChEBI" id="CHEBI:48828"/>
    </cofactor>
    <cofactor evidence="6">
        <name>Zn(2+)</name>
        <dbReference type="ChEBI" id="CHEBI:29105"/>
    </cofactor>
    <cofactor evidence="6">
        <name>Mn(2+)</name>
        <dbReference type="ChEBI" id="CHEBI:29035"/>
    </cofactor>
    <cofactor evidence="6">
        <name>Fe(2+)</name>
        <dbReference type="ChEBI" id="CHEBI:29033"/>
    </cofactor>
    <text evidence="6">Binds 2 divalent metal cations per subunit. Has a high-affinity and a low affinity metal-binding site. The true nature of the physiological cofactor is under debate. The enzyme is active with cobalt, zinc, manganese or divalent iron ions. Most likely, methionine aminopeptidases function as mononuclear Fe(2+)-metalloproteases under physiological conditions, and the catalytically relevant metal-binding site has been assigned to the histidine-containing high-affinity site.</text>
</comment>
<evidence type="ECO:0000256" key="7">
    <source>
        <dbReference type="RuleBase" id="RU003653"/>
    </source>
</evidence>
<dbReference type="PRINTS" id="PR00599">
    <property type="entry name" value="MAPEPTIDASE"/>
</dbReference>
<dbReference type="PANTHER" id="PTHR43330:SF27">
    <property type="entry name" value="METHIONINE AMINOPEPTIDASE"/>
    <property type="match status" value="1"/>
</dbReference>
<dbReference type="Pfam" id="PF00557">
    <property type="entry name" value="Peptidase_M24"/>
    <property type="match status" value="1"/>
</dbReference>
<comment type="caution">
    <text evidence="9">The sequence shown here is derived from an EMBL/GenBank/DDBJ whole genome shotgun (WGS) entry which is preliminary data.</text>
</comment>
<feature type="binding site" evidence="6">
    <location>
        <position position="237"/>
    </location>
    <ligand>
        <name>a divalent metal cation</name>
        <dbReference type="ChEBI" id="CHEBI:60240"/>
        <label>2</label>
        <note>catalytic</note>
    </ligand>
</feature>
<evidence type="ECO:0000313" key="10">
    <source>
        <dbReference type="Proteomes" id="UP000228867"/>
    </source>
</evidence>
<dbReference type="InterPro" id="IPR001714">
    <property type="entry name" value="Pept_M24_MAP"/>
</dbReference>
<feature type="binding site" evidence="6">
    <location>
        <position position="237"/>
    </location>
    <ligand>
        <name>a divalent metal cation</name>
        <dbReference type="ChEBI" id="CHEBI:60240"/>
        <label>1</label>
    </ligand>
</feature>
<reference evidence="9 10" key="1">
    <citation type="submission" date="2017-09" db="EMBL/GenBank/DDBJ databases">
        <title>Depth-based differentiation of microbial function through sediment-hosted aquifers and enrichment of novel symbionts in the deep terrestrial subsurface.</title>
        <authorList>
            <person name="Probst A.J."/>
            <person name="Ladd B."/>
            <person name="Jarett J.K."/>
            <person name="Geller-Mcgrath D.E."/>
            <person name="Sieber C.M."/>
            <person name="Emerson J.B."/>
            <person name="Anantharaman K."/>
            <person name="Thomas B.C."/>
            <person name="Malmstrom R."/>
            <person name="Stieglmeier M."/>
            <person name="Klingl A."/>
            <person name="Woyke T."/>
            <person name="Ryan C.M."/>
            <person name="Banfield J.F."/>
        </authorList>
    </citation>
    <scope>NUCLEOTIDE SEQUENCE [LARGE SCALE GENOMIC DNA]</scope>
    <source>
        <strain evidence="9">CG11_big_fil_rev_8_21_14_0_20_38_23</strain>
    </source>
</reference>
<dbReference type="GO" id="GO:0006508">
    <property type="term" value="P:proteolysis"/>
    <property type="evidence" value="ECO:0007669"/>
    <property type="project" value="UniProtKB-KW"/>
</dbReference>
<dbReference type="InterPro" id="IPR000994">
    <property type="entry name" value="Pept_M24"/>
</dbReference>
<evidence type="ECO:0000313" key="9">
    <source>
        <dbReference type="EMBL" id="PIR07577.1"/>
    </source>
</evidence>
<evidence type="ECO:0000256" key="3">
    <source>
        <dbReference type="ARBA" id="ARBA00022670"/>
    </source>
</evidence>
<comment type="catalytic activity">
    <reaction evidence="6 7">
        <text>Release of N-terminal amino acids, preferentially methionine, from peptides and arylamides.</text>
        <dbReference type="EC" id="3.4.11.18"/>
    </reaction>
</comment>
<dbReference type="InterPro" id="IPR002467">
    <property type="entry name" value="Pept_M24A_MAP1"/>
</dbReference>
<feature type="binding site" evidence="6">
    <location>
        <position position="174"/>
    </location>
    <ligand>
        <name>a divalent metal cation</name>
        <dbReference type="ChEBI" id="CHEBI:60240"/>
        <label>2</label>
        <note>catalytic</note>
    </ligand>
</feature>
<feature type="binding site" evidence="6">
    <location>
        <position position="100"/>
    </location>
    <ligand>
        <name>a divalent metal cation</name>
        <dbReference type="ChEBI" id="CHEBI:60240"/>
        <label>1</label>
    </ligand>
</feature>
<dbReference type="GO" id="GO:0005829">
    <property type="term" value="C:cytosol"/>
    <property type="evidence" value="ECO:0007669"/>
    <property type="project" value="TreeGrafter"/>
</dbReference>
<keyword evidence="4 6" id="KW-0479">Metal-binding</keyword>
<feature type="binding site" evidence="6">
    <location>
        <position position="207"/>
    </location>
    <ligand>
        <name>a divalent metal cation</name>
        <dbReference type="ChEBI" id="CHEBI:60240"/>
        <label>2</label>
        <note>catalytic</note>
    </ligand>
</feature>
<dbReference type="GO" id="GO:0004239">
    <property type="term" value="F:initiator methionyl aminopeptidase activity"/>
    <property type="evidence" value="ECO:0007669"/>
    <property type="project" value="UniProtKB-UniRule"/>
</dbReference>
<dbReference type="EMBL" id="PCWR01000007">
    <property type="protein sequence ID" value="PIR07577.1"/>
    <property type="molecule type" value="Genomic_DNA"/>
</dbReference>
<keyword evidence="2 6" id="KW-0031">Aminopeptidase</keyword>
<evidence type="ECO:0000256" key="2">
    <source>
        <dbReference type="ARBA" id="ARBA00022438"/>
    </source>
</evidence>
<evidence type="ECO:0000256" key="1">
    <source>
        <dbReference type="ARBA" id="ARBA00002521"/>
    </source>
</evidence>
<comment type="subunit">
    <text evidence="6">Monomer.</text>
</comment>
<evidence type="ECO:0000256" key="4">
    <source>
        <dbReference type="ARBA" id="ARBA00022723"/>
    </source>
</evidence>
<dbReference type="AlphaFoldDB" id="A0A2H0NFA5"/>
<feature type="binding site" evidence="6">
    <location>
        <position position="111"/>
    </location>
    <ligand>
        <name>a divalent metal cation</name>
        <dbReference type="ChEBI" id="CHEBI:60240"/>
        <label>1</label>
    </ligand>
</feature>
<dbReference type="InterPro" id="IPR036005">
    <property type="entry name" value="Creatinase/aminopeptidase-like"/>
</dbReference>
<dbReference type="CDD" id="cd01086">
    <property type="entry name" value="MetAP1"/>
    <property type="match status" value="1"/>
</dbReference>
<dbReference type="SUPFAM" id="SSF55920">
    <property type="entry name" value="Creatinase/aminopeptidase"/>
    <property type="match status" value="1"/>
</dbReference>
<feature type="binding site" evidence="6">
    <location>
        <position position="181"/>
    </location>
    <ligand>
        <name>substrate</name>
    </ligand>
</feature>
<comment type="similarity">
    <text evidence="6">Belongs to the peptidase M24A family. Methionine aminopeptidase type 1 subfamily.</text>
</comment>
<evidence type="ECO:0000256" key="6">
    <source>
        <dbReference type="HAMAP-Rule" id="MF_01974"/>
    </source>
</evidence>
<dbReference type="GO" id="GO:0070006">
    <property type="term" value="F:metalloaminopeptidase activity"/>
    <property type="evidence" value="ECO:0007669"/>
    <property type="project" value="UniProtKB-UniRule"/>
</dbReference>
<dbReference type="Proteomes" id="UP000228867">
    <property type="component" value="Unassembled WGS sequence"/>
</dbReference>
<keyword evidence="5 6" id="KW-0378">Hydrolase</keyword>
<dbReference type="HAMAP" id="MF_01974">
    <property type="entry name" value="MetAP_1"/>
    <property type="match status" value="1"/>
</dbReference>
<dbReference type="GO" id="GO:0046872">
    <property type="term" value="F:metal ion binding"/>
    <property type="evidence" value="ECO:0007669"/>
    <property type="project" value="UniProtKB-UniRule"/>
</dbReference>
<dbReference type="PANTHER" id="PTHR43330">
    <property type="entry name" value="METHIONINE AMINOPEPTIDASE"/>
    <property type="match status" value="1"/>
</dbReference>
<accession>A0A2H0NFA5</accession>
<sequence length="253" mass="27653">MVELKNEKDLQGLRASGKILSRLLQILKKEVKSGIELKYLDEMAQKFLKEVGATSAFLGYKPEANSKPFPATICTSVNEQVVHGLPSDYILKPGDILKIDAGINYQNYITDAALTIGIPPISKTAKKLIKTTALALEKAISQCWPEKRLGDIGWAIESTIGKTNFKIIKSLTGHGVGFELHEEPVVYNYGRPATGLKLKQGMVLAIEPMLSVGSPDIKECFDGSFATKDKSLTSHFEKTVAITSQGPEVLTKF</sequence>
<comment type="function">
    <text evidence="1 6">Removes the N-terminal methionine from nascent proteins. The N-terminal methionine is often cleaved when the second residue in the primary sequence is small and uncharged (Met-Ala-, Cys, Gly, Pro, Ser, Thr, or Val). Requires deformylation of the N(alpha)-formylated initiator methionine before it can be hydrolyzed.</text>
</comment>
<feature type="binding site" evidence="6">
    <location>
        <position position="111"/>
    </location>
    <ligand>
        <name>a divalent metal cation</name>
        <dbReference type="ChEBI" id="CHEBI:60240"/>
        <label>2</label>
        <note>catalytic</note>
    </ligand>
</feature>
<dbReference type="Gene3D" id="3.90.230.10">
    <property type="entry name" value="Creatinase/methionine aminopeptidase superfamily"/>
    <property type="match status" value="1"/>
</dbReference>
<name>A0A2H0NFA5_9BACT</name>
<feature type="domain" description="Peptidase M24" evidence="8">
    <location>
        <begin position="12"/>
        <end position="243"/>
    </location>
</feature>
<protein>
    <recommendedName>
        <fullName evidence="6 7">Methionine aminopeptidase</fullName>
        <shortName evidence="6">MAP</shortName>
        <shortName evidence="6">MetAP</shortName>
        <ecNumber evidence="6 7">3.4.11.18</ecNumber>
    </recommendedName>
    <alternativeName>
        <fullName evidence="6">Peptidase M</fullName>
    </alternativeName>
</protein>
<proteinExistence type="inferred from homology"/>
<dbReference type="NCBIfam" id="TIGR00500">
    <property type="entry name" value="met_pdase_I"/>
    <property type="match status" value="1"/>
</dbReference>
<dbReference type="EC" id="3.4.11.18" evidence="6 7"/>
<feature type="binding site" evidence="6">
    <location>
        <position position="83"/>
    </location>
    <ligand>
        <name>substrate</name>
    </ligand>
</feature>
<keyword evidence="3 6" id="KW-0645">Protease</keyword>
<evidence type="ECO:0000259" key="8">
    <source>
        <dbReference type="Pfam" id="PF00557"/>
    </source>
</evidence>
<gene>
    <name evidence="6 9" type="primary">map</name>
    <name evidence="9" type="ORF">COV54_00205</name>
</gene>